<sequence>MQRSKQLLYLVLTVSFLMFSKHSKGQQQQDKPELRKEDKKLLSEAYEKAVSGDFAEAEAAYRQALAKTGNNSTATYNLSNLYLDNDEVPAARRRILEAIKNTNDKDLIHKAYHNLGNSLMEEENYKGAIEAYKNALRNNPNDEETRYNYALAKEKQKNEKNDGKGDGDDNKQENQDQQKDQDQDQDQEDKSKDSDKDGDSEDQKDKGDQKDQENKDEGDQNKDKSDEKEEGKDQQDKKDKEQNKSNKDKGEQEQQKPQKGKLSPEQVQRLLKAIENQEDQIQEKINAKKAKGSKVKTEKDW</sequence>
<protein>
    <submittedName>
        <fullName evidence="3">Tetratricopeptide repeat-containing protein</fullName>
    </submittedName>
</protein>
<organism evidence="3 4">
    <name type="scientific">Psychroflexus halocasei</name>
    <dbReference type="NCBI Taxonomy" id="908615"/>
    <lineage>
        <taxon>Bacteria</taxon>
        <taxon>Pseudomonadati</taxon>
        <taxon>Bacteroidota</taxon>
        <taxon>Flavobacteriia</taxon>
        <taxon>Flavobacteriales</taxon>
        <taxon>Flavobacteriaceae</taxon>
        <taxon>Psychroflexus</taxon>
    </lineage>
</organism>
<dbReference type="Gene3D" id="1.25.40.10">
    <property type="entry name" value="Tetratricopeptide repeat domain"/>
    <property type="match status" value="2"/>
</dbReference>
<dbReference type="SUPFAM" id="SSF48452">
    <property type="entry name" value="TPR-like"/>
    <property type="match status" value="1"/>
</dbReference>
<accession>A0A1H3VW13</accession>
<evidence type="ECO:0000313" key="3">
    <source>
        <dbReference type="EMBL" id="SDZ78881.1"/>
    </source>
</evidence>
<feature type="repeat" description="TPR" evidence="1">
    <location>
        <begin position="109"/>
        <end position="142"/>
    </location>
</feature>
<dbReference type="Pfam" id="PF00515">
    <property type="entry name" value="TPR_1"/>
    <property type="match status" value="1"/>
</dbReference>
<evidence type="ECO:0000256" key="1">
    <source>
        <dbReference type="PROSITE-ProRule" id="PRU00339"/>
    </source>
</evidence>
<dbReference type="EMBL" id="FNQF01000001">
    <property type="protein sequence ID" value="SDZ78881.1"/>
    <property type="molecule type" value="Genomic_DNA"/>
</dbReference>
<reference evidence="3 4" key="1">
    <citation type="submission" date="2016-10" db="EMBL/GenBank/DDBJ databases">
        <authorList>
            <person name="de Groot N.N."/>
        </authorList>
    </citation>
    <scope>NUCLEOTIDE SEQUENCE [LARGE SCALE GENOMIC DNA]</scope>
    <source>
        <strain evidence="3 4">DSM 23581</strain>
    </source>
</reference>
<evidence type="ECO:0000256" key="2">
    <source>
        <dbReference type="SAM" id="MobiDB-lite"/>
    </source>
</evidence>
<gene>
    <name evidence="3" type="ORF">SAMN05421540_101304</name>
</gene>
<dbReference type="SMART" id="SM00028">
    <property type="entry name" value="TPR"/>
    <property type="match status" value="2"/>
</dbReference>
<evidence type="ECO:0000313" key="4">
    <source>
        <dbReference type="Proteomes" id="UP000198820"/>
    </source>
</evidence>
<dbReference type="InterPro" id="IPR019734">
    <property type="entry name" value="TPR_rpt"/>
</dbReference>
<dbReference type="PROSITE" id="PS50005">
    <property type="entry name" value="TPR"/>
    <property type="match status" value="1"/>
</dbReference>
<feature type="compositionally biased region" description="Basic and acidic residues" evidence="2">
    <location>
        <begin position="153"/>
        <end position="256"/>
    </location>
</feature>
<dbReference type="PROSITE" id="PS50293">
    <property type="entry name" value="TPR_REGION"/>
    <property type="match status" value="1"/>
</dbReference>
<dbReference type="AlphaFoldDB" id="A0A1H3VW13"/>
<feature type="region of interest" description="Disordered" evidence="2">
    <location>
        <begin position="153"/>
        <end position="301"/>
    </location>
</feature>
<keyword evidence="1" id="KW-0802">TPR repeat</keyword>
<keyword evidence="4" id="KW-1185">Reference proteome</keyword>
<name>A0A1H3VW13_9FLAO</name>
<proteinExistence type="predicted"/>
<dbReference type="InterPro" id="IPR011990">
    <property type="entry name" value="TPR-like_helical_dom_sf"/>
</dbReference>
<dbReference type="Pfam" id="PF14559">
    <property type="entry name" value="TPR_19"/>
    <property type="match status" value="1"/>
</dbReference>
<dbReference type="Proteomes" id="UP000198820">
    <property type="component" value="Unassembled WGS sequence"/>
</dbReference>
<dbReference type="STRING" id="908615.SAMN05421540_101304"/>